<accession>A0A8H2WAU9</accession>
<proteinExistence type="predicted"/>
<dbReference type="EMBL" id="CAJMWS010000067">
    <property type="protein sequence ID" value="CAE6353317.1"/>
    <property type="molecule type" value="Genomic_DNA"/>
</dbReference>
<evidence type="ECO:0000256" key="1">
    <source>
        <dbReference type="SAM" id="MobiDB-lite"/>
    </source>
</evidence>
<reference evidence="2" key="1">
    <citation type="submission" date="2021-01" db="EMBL/GenBank/DDBJ databases">
        <authorList>
            <person name="Kaushik A."/>
        </authorList>
    </citation>
    <scope>NUCLEOTIDE SEQUENCE</scope>
    <source>
        <strain evidence="2">AG1-1C</strain>
    </source>
</reference>
<organism evidence="2 3">
    <name type="scientific">Rhizoctonia solani</name>
    <dbReference type="NCBI Taxonomy" id="456999"/>
    <lineage>
        <taxon>Eukaryota</taxon>
        <taxon>Fungi</taxon>
        <taxon>Dikarya</taxon>
        <taxon>Basidiomycota</taxon>
        <taxon>Agaricomycotina</taxon>
        <taxon>Agaricomycetes</taxon>
        <taxon>Cantharellales</taxon>
        <taxon>Ceratobasidiaceae</taxon>
        <taxon>Rhizoctonia</taxon>
    </lineage>
</organism>
<feature type="compositionally biased region" description="Polar residues" evidence="1">
    <location>
        <begin position="173"/>
        <end position="185"/>
    </location>
</feature>
<feature type="region of interest" description="Disordered" evidence="1">
    <location>
        <begin position="165"/>
        <end position="185"/>
    </location>
</feature>
<comment type="caution">
    <text evidence="2">The sequence shown here is derived from an EMBL/GenBank/DDBJ whole genome shotgun (WGS) entry which is preliminary data.</text>
</comment>
<sequence length="185" mass="20832">MSRTIPGANLKPAFPTFSLDKGGKGCMDTSWQSNVSPAAALEPSIDVYNTGSNNRYFKNAVIEIAIIVRCISLNNPKLSYYIADHAQKTVRWLGGDTPKCYNVNVDVRMRDCAEYWHHRSKFPVHRHCTPEDRAEVAAVLDGMLDRSENNPELDRGEIEQYIRKLDNIPSSPPLTNHETSTLAKR</sequence>
<evidence type="ECO:0000313" key="2">
    <source>
        <dbReference type="EMBL" id="CAE6353317.1"/>
    </source>
</evidence>
<evidence type="ECO:0000313" key="3">
    <source>
        <dbReference type="Proteomes" id="UP000663846"/>
    </source>
</evidence>
<protein>
    <submittedName>
        <fullName evidence="2">Uncharacterized protein</fullName>
    </submittedName>
</protein>
<dbReference type="AlphaFoldDB" id="A0A8H2WAU9"/>
<gene>
    <name evidence="2" type="ORF">RDB_LOCUS12749</name>
</gene>
<name>A0A8H2WAU9_9AGAM</name>
<dbReference type="Proteomes" id="UP000663846">
    <property type="component" value="Unassembled WGS sequence"/>
</dbReference>